<proteinExistence type="predicted"/>
<sequence>MDPNVKEEYCVDTNDAFLMKCWHRNFSASSVSFEISVFSCAGAETVTLSFAGRTSVLTSFKRAHLAHLESSCPTNSVLVLSSLSLSPSSSGVMTLVALSSACCGKGAALGGDDVIQMLQSSCSTCSVLVSLSGTTTVVDLSCSSLSVSEGALISLLPVFSSGVFFVIKSKRELFLQGEDVIRMLPSSCSICSVSVSLRVSFLPLSGGTMTLVAFFCSSLSVSKGALISLLPASSDDVFFVVSTVESSNNSR</sequence>
<reference evidence="1" key="1">
    <citation type="submission" date="2021-01" db="EMBL/GenBank/DDBJ databases">
        <authorList>
            <person name="Corre E."/>
            <person name="Pelletier E."/>
            <person name="Niang G."/>
            <person name="Scheremetjew M."/>
            <person name="Finn R."/>
            <person name="Kale V."/>
            <person name="Holt S."/>
            <person name="Cochrane G."/>
            <person name="Meng A."/>
            <person name="Brown T."/>
            <person name="Cohen L."/>
        </authorList>
    </citation>
    <scope>NUCLEOTIDE SEQUENCE</scope>
    <source>
        <strain evidence="1">GSO104</strain>
    </source>
</reference>
<gene>
    <name evidence="1" type="ORF">DBRI00130_LOCUS15490</name>
</gene>
<organism evidence="1">
    <name type="scientific">Ditylum brightwellii</name>
    <dbReference type="NCBI Taxonomy" id="49249"/>
    <lineage>
        <taxon>Eukaryota</taxon>
        <taxon>Sar</taxon>
        <taxon>Stramenopiles</taxon>
        <taxon>Ochrophyta</taxon>
        <taxon>Bacillariophyta</taxon>
        <taxon>Mediophyceae</taxon>
        <taxon>Lithodesmiophycidae</taxon>
        <taxon>Lithodesmiales</taxon>
        <taxon>Lithodesmiaceae</taxon>
        <taxon>Ditylum</taxon>
    </lineage>
</organism>
<accession>A0A7S4RA96</accession>
<dbReference type="EMBL" id="HBNS01019456">
    <property type="protein sequence ID" value="CAE4608307.1"/>
    <property type="molecule type" value="Transcribed_RNA"/>
</dbReference>
<dbReference type="AlphaFoldDB" id="A0A7S4RA96"/>
<evidence type="ECO:0000313" key="1">
    <source>
        <dbReference type="EMBL" id="CAE4608307.1"/>
    </source>
</evidence>
<name>A0A7S4RA96_9STRA</name>
<protein>
    <submittedName>
        <fullName evidence="1">Uncharacterized protein</fullName>
    </submittedName>
</protein>